<protein>
    <submittedName>
        <fullName evidence="2">Ribosome biogenesis protein tsr1</fullName>
    </submittedName>
</protein>
<name>A0A9W9YXS7_9CNID</name>
<dbReference type="InterPro" id="IPR039761">
    <property type="entry name" value="Bms1/Tsr1"/>
</dbReference>
<evidence type="ECO:0000313" key="3">
    <source>
        <dbReference type="Proteomes" id="UP001163046"/>
    </source>
</evidence>
<dbReference type="AlphaFoldDB" id="A0A9W9YXS7"/>
<dbReference type="EMBL" id="MU826847">
    <property type="protein sequence ID" value="KAJ7371375.1"/>
    <property type="molecule type" value="Genomic_DNA"/>
</dbReference>
<dbReference type="GO" id="GO:0000479">
    <property type="term" value="P:endonucleolytic cleavage of tricistronic rRNA transcript (SSU-rRNA, 5.8S rRNA, LSU-rRNA)"/>
    <property type="evidence" value="ECO:0007669"/>
    <property type="project" value="TreeGrafter"/>
</dbReference>
<organism evidence="2 3">
    <name type="scientific">Desmophyllum pertusum</name>
    <dbReference type="NCBI Taxonomy" id="174260"/>
    <lineage>
        <taxon>Eukaryota</taxon>
        <taxon>Metazoa</taxon>
        <taxon>Cnidaria</taxon>
        <taxon>Anthozoa</taxon>
        <taxon>Hexacorallia</taxon>
        <taxon>Scleractinia</taxon>
        <taxon>Caryophylliina</taxon>
        <taxon>Caryophylliidae</taxon>
        <taxon>Desmophyllum</taxon>
    </lineage>
</organism>
<accession>A0A9W9YXS7</accession>
<comment type="caution">
    <text evidence="2">The sequence shown here is derived from an EMBL/GenBank/DDBJ whole genome shotgun (WGS) entry which is preliminary data.</text>
</comment>
<dbReference type="PANTHER" id="PTHR12858:SF1">
    <property type="entry name" value="PRE-RRNA-PROCESSING PROTEIN TSR1 HOMOLOG"/>
    <property type="match status" value="1"/>
</dbReference>
<dbReference type="GO" id="GO:0005525">
    <property type="term" value="F:GTP binding"/>
    <property type="evidence" value="ECO:0007669"/>
    <property type="project" value="TreeGrafter"/>
</dbReference>
<dbReference type="GO" id="GO:0030688">
    <property type="term" value="C:preribosome, small subunit precursor"/>
    <property type="evidence" value="ECO:0007669"/>
    <property type="project" value="TreeGrafter"/>
</dbReference>
<dbReference type="PANTHER" id="PTHR12858">
    <property type="entry name" value="RIBOSOME BIOGENESIS PROTEIN"/>
    <property type="match status" value="1"/>
</dbReference>
<proteinExistence type="predicted"/>
<feature type="compositionally biased region" description="Acidic residues" evidence="1">
    <location>
        <begin position="82"/>
        <end position="106"/>
    </location>
</feature>
<evidence type="ECO:0000313" key="2">
    <source>
        <dbReference type="EMBL" id="KAJ7371375.1"/>
    </source>
</evidence>
<gene>
    <name evidence="2" type="primary">TSR1_1</name>
    <name evidence="2" type="ORF">OS493_025837</name>
</gene>
<sequence>MAVDSEEGTSAMDEDLKLLARADPAFQQSLQSEVELDPMEGEQTWPTDEELRQAEEALQVKKVLKRVPKGTSDYQAAWITNSDDEEEPDDDEDHDEEEFEEEMEGQ</sequence>
<feature type="region of interest" description="Disordered" evidence="1">
    <location>
        <begin position="72"/>
        <end position="106"/>
    </location>
</feature>
<dbReference type="GO" id="GO:0003924">
    <property type="term" value="F:GTPase activity"/>
    <property type="evidence" value="ECO:0007669"/>
    <property type="project" value="TreeGrafter"/>
</dbReference>
<dbReference type="GO" id="GO:0000462">
    <property type="term" value="P:maturation of SSU-rRNA from tricistronic rRNA transcript (SSU-rRNA, 5.8S rRNA, LSU-rRNA)"/>
    <property type="evidence" value="ECO:0007669"/>
    <property type="project" value="TreeGrafter"/>
</dbReference>
<dbReference type="Proteomes" id="UP001163046">
    <property type="component" value="Unassembled WGS sequence"/>
</dbReference>
<feature type="compositionally biased region" description="Polar residues" evidence="1">
    <location>
        <begin position="72"/>
        <end position="81"/>
    </location>
</feature>
<dbReference type="GO" id="GO:0034511">
    <property type="term" value="F:U3 snoRNA binding"/>
    <property type="evidence" value="ECO:0007669"/>
    <property type="project" value="TreeGrafter"/>
</dbReference>
<reference evidence="2" key="1">
    <citation type="submission" date="2023-01" db="EMBL/GenBank/DDBJ databases">
        <title>Genome assembly of the deep-sea coral Lophelia pertusa.</title>
        <authorList>
            <person name="Herrera S."/>
            <person name="Cordes E."/>
        </authorList>
    </citation>
    <scope>NUCLEOTIDE SEQUENCE</scope>
    <source>
        <strain evidence="2">USNM1676648</strain>
        <tissue evidence="2">Polyp</tissue>
    </source>
</reference>
<dbReference type="OrthoDB" id="119302at2759"/>
<evidence type="ECO:0000256" key="1">
    <source>
        <dbReference type="SAM" id="MobiDB-lite"/>
    </source>
</evidence>
<keyword evidence="3" id="KW-1185">Reference proteome</keyword>